<dbReference type="Gene3D" id="2.40.30.170">
    <property type="match status" value="1"/>
</dbReference>
<dbReference type="GO" id="GO:0022857">
    <property type="term" value="F:transmembrane transporter activity"/>
    <property type="evidence" value="ECO:0007669"/>
    <property type="project" value="InterPro"/>
</dbReference>
<dbReference type="eggNOG" id="COG1566">
    <property type="taxonomic scope" value="Bacteria"/>
</dbReference>
<dbReference type="NCBIfam" id="TIGR01730">
    <property type="entry name" value="RND_mfp"/>
    <property type="match status" value="1"/>
</dbReference>
<dbReference type="InterPro" id="IPR006143">
    <property type="entry name" value="RND_pump_MFP"/>
</dbReference>
<accession>D4ZFX3</accession>
<dbReference type="RefSeq" id="WP_013049885.1">
    <property type="nucleotide sequence ID" value="NC_014012.1"/>
</dbReference>
<evidence type="ECO:0000259" key="7">
    <source>
        <dbReference type="Pfam" id="PF25963"/>
    </source>
</evidence>
<dbReference type="KEGG" id="svo:SVI_0601"/>
<protein>
    <submittedName>
        <fullName evidence="8">HlyD family secretion protein</fullName>
    </submittedName>
</protein>
<evidence type="ECO:0000256" key="1">
    <source>
        <dbReference type="ARBA" id="ARBA00009477"/>
    </source>
</evidence>
<keyword evidence="9" id="KW-1185">Reference proteome</keyword>
<keyword evidence="4" id="KW-0472">Membrane</keyword>
<evidence type="ECO:0000256" key="2">
    <source>
        <dbReference type="ARBA" id="ARBA00022692"/>
    </source>
</evidence>
<dbReference type="InterPro" id="IPR058625">
    <property type="entry name" value="MdtA-like_BSH"/>
</dbReference>
<dbReference type="STRING" id="637905.SVI_0601"/>
<dbReference type="Pfam" id="PF25917">
    <property type="entry name" value="BSH_RND"/>
    <property type="match status" value="1"/>
</dbReference>
<dbReference type="PANTHER" id="PTHR30367">
    <property type="entry name" value="P-HYDROXYBENZOIC ACID EFFLUX PUMP SUBUNIT AAEA-RELATED"/>
    <property type="match status" value="1"/>
</dbReference>
<keyword evidence="2" id="KW-0812">Transmembrane</keyword>
<evidence type="ECO:0000313" key="8">
    <source>
        <dbReference type="EMBL" id="BAJ00572.1"/>
    </source>
</evidence>
<dbReference type="AlphaFoldDB" id="D4ZFX3"/>
<dbReference type="PANTHER" id="PTHR30367:SF1">
    <property type="entry name" value="MULTIDRUG RESISTANCE PROTEIN MDTN"/>
    <property type="match status" value="1"/>
</dbReference>
<feature type="domain" description="Multidrug resistance protein MdtA-like barrel-sandwich hybrid" evidence="6">
    <location>
        <begin position="42"/>
        <end position="185"/>
    </location>
</feature>
<comment type="similarity">
    <text evidence="1">Belongs to the membrane fusion protein (MFP) (TC 8.A.1) family.</text>
</comment>
<dbReference type="OrthoDB" id="9811754at2"/>
<evidence type="ECO:0000256" key="5">
    <source>
        <dbReference type="SAM" id="Coils"/>
    </source>
</evidence>
<feature type="domain" description="p-hydroxybenzoic acid efflux pump subunit AaeA-like beta-barrel" evidence="7">
    <location>
        <begin position="189"/>
        <end position="286"/>
    </location>
</feature>
<keyword evidence="5" id="KW-0175">Coiled coil</keyword>
<organism evidence="8 9">
    <name type="scientific">Shewanella violacea (strain JCM 10179 / CIP 106290 / LMG 19151 / DSS12)</name>
    <dbReference type="NCBI Taxonomy" id="637905"/>
    <lineage>
        <taxon>Bacteria</taxon>
        <taxon>Pseudomonadati</taxon>
        <taxon>Pseudomonadota</taxon>
        <taxon>Gammaproteobacteria</taxon>
        <taxon>Alteromonadales</taxon>
        <taxon>Shewanellaceae</taxon>
        <taxon>Shewanella</taxon>
    </lineage>
</organism>
<dbReference type="InterPro" id="IPR058634">
    <property type="entry name" value="AaeA-lik-b-barrel"/>
</dbReference>
<dbReference type="Proteomes" id="UP000002350">
    <property type="component" value="Chromosome"/>
</dbReference>
<evidence type="ECO:0000313" key="9">
    <source>
        <dbReference type="Proteomes" id="UP000002350"/>
    </source>
</evidence>
<dbReference type="Pfam" id="PF25963">
    <property type="entry name" value="Beta-barrel_AAEA"/>
    <property type="match status" value="1"/>
</dbReference>
<sequence length="290" mass="32437">MKKLLIIALNIIIIGGALFLGYQKYQEYFSNPWTRDGQIRANVIKVAPRVSGPLVQVYIKDNQFVHKGDPLFQIDPSTYEVSLAQAEVGLQRAKLSAQGRKIEFVRLKDIRAKDRGAVSHKDLIRREIAYEEAKLKIKAAEQQLKAAKMNLAFTKVYASVDGYVSNIDIQLGTQAVMNQPLIALVDSNSFWAFAYFRESELEQIHIGSTAMVTLMAHPDKPIEAKVESIGWGIAPKNGTVGYNLLPSVNPVFQWIRLAQRIPVRIALDELPEGVELRFGLSASIMVLDDD</sequence>
<dbReference type="Gene3D" id="2.40.50.100">
    <property type="match status" value="1"/>
</dbReference>
<gene>
    <name evidence="8" type="ordered locus">SVI_0601</name>
</gene>
<dbReference type="HOGENOM" id="CLU_018816_15_2_6"/>
<dbReference type="EMBL" id="AP011177">
    <property type="protein sequence ID" value="BAJ00572.1"/>
    <property type="molecule type" value="Genomic_DNA"/>
</dbReference>
<proteinExistence type="inferred from homology"/>
<evidence type="ECO:0000256" key="4">
    <source>
        <dbReference type="ARBA" id="ARBA00023136"/>
    </source>
</evidence>
<dbReference type="InterPro" id="IPR050393">
    <property type="entry name" value="MFP_Efflux_Pump"/>
</dbReference>
<reference evidence="9" key="1">
    <citation type="journal article" date="2010" name="Mol. Biosyst.">
        <title>Complete genome sequence and comparative analysis of Shewanella violacea, a psychrophilic and piezophilic bacterium from deep sea floor sediments.</title>
        <authorList>
            <person name="Aono E."/>
            <person name="Baba T."/>
            <person name="Ara T."/>
            <person name="Nishi T."/>
            <person name="Nakamichi T."/>
            <person name="Inamoto E."/>
            <person name="Toyonaga H."/>
            <person name="Hasegawa M."/>
            <person name="Takai Y."/>
            <person name="Okumura Y."/>
            <person name="Baba M."/>
            <person name="Tomita M."/>
            <person name="Kato C."/>
            <person name="Oshima T."/>
            <person name="Nakasone K."/>
            <person name="Mori H."/>
        </authorList>
    </citation>
    <scope>NUCLEOTIDE SEQUENCE [LARGE SCALE GENOMIC DNA]</scope>
    <source>
        <strain evidence="9">JCM 10179 / CIP 106290 / LMG 19151 / DSS12</strain>
    </source>
</reference>
<feature type="coiled-coil region" evidence="5">
    <location>
        <begin position="123"/>
        <end position="150"/>
    </location>
</feature>
<evidence type="ECO:0000256" key="3">
    <source>
        <dbReference type="ARBA" id="ARBA00022989"/>
    </source>
</evidence>
<dbReference type="SUPFAM" id="SSF111369">
    <property type="entry name" value="HlyD-like secretion proteins"/>
    <property type="match status" value="1"/>
</dbReference>
<keyword evidence="3" id="KW-1133">Transmembrane helix</keyword>
<evidence type="ECO:0000259" key="6">
    <source>
        <dbReference type="Pfam" id="PF25917"/>
    </source>
</evidence>
<dbReference type="GO" id="GO:0016020">
    <property type="term" value="C:membrane"/>
    <property type="evidence" value="ECO:0007669"/>
    <property type="project" value="InterPro"/>
</dbReference>
<name>D4ZFX3_SHEVD</name>